<evidence type="ECO:0000256" key="1">
    <source>
        <dbReference type="SAM" id="MobiDB-lite"/>
    </source>
</evidence>
<reference evidence="3" key="1">
    <citation type="submission" date="2012-03" db="EMBL/GenBank/DDBJ databases">
        <title>Complete sequence of chromosome of Deinococcus peraridilitoris DSM 19664.</title>
        <authorList>
            <person name="Lucas S."/>
            <person name="Copeland A."/>
            <person name="Lapidus A."/>
            <person name="Glavina del Rio T."/>
            <person name="Dalin E."/>
            <person name="Tice H."/>
            <person name="Bruce D."/>
            <person name="Goodwin L."/>
            <person name="Pitluck S."/>
            <person name="Peters L."/>
            <person name="Mikhailova N."/>
            <person name="Lu M."/>
            <person name="Kyrpides N."/>
            <person name="Mavromatis K."/>
            <person name="Ivanova N."/>
            <person name="Brettin T."/>
            <person name="Detter J.C."/>
            <person name="Han C."/>
            <person name="Larimer F."/>
            <person name="Land M."/>
            <person name="Hauser L."/>
            <person name="Markowitz V."/>
            <person name="Cheng J.-F."/>
            <person name="Hugenholtz P."/>
            <person name="Woyke T."/>
            <person name="Wu D."/>
            <person name="Pukall R."/>
            <person name="Steenblock K."/>
            <person name="Brambilla E."/>
            <person name="Klenk H.-P."/>
            <person name="Eisen J.A."/>
        </authorList>
    </citation>
    <scope>NUCLEOTIDE SEQUENCE [LARGE SCALE GENOMIC DNA]</scope>
    <source>
        <strain evidence="3">DSM 19664 / LMG 22246 / CIP 109416 / KR-200</strain>
    </source>
</reference>
<evidence type="ECO:0000313" key="2">
    <source>
        <dbReference type="EMBL" id="AFZ67054.1"/>
    </source>
</evidence>
<dbReference type="STRING" id="937777.Deipe_1513"/>
<accession>L0A0S0</accession>
<dbReference type="HOGENOM" id="CLU_2329093_0_0_0"/>
<sequence length="98" mass="11240">MKNHAVTSPREEQTARVSNSLSSSWIDQLTPTQRQQLQWLTAHQCEVQAVCVKPNHTRLEVIVKPHILLVESAPNVREAFEVVHRLARYLITKSLHLP</sequence>
<gene>
    <name evidence="2" type="ordered locus">Deipe_1513</name>
</gene>
<dbReference type="Proteomes" id="UP000010467">
    <property type="component" value="Chromosome"/>
</dbReference>
<evidence type="ECO:0000313" key="3">
    <source>
        <dbReference type="Proteomes" id="UP000010467"/>
    </source>
</evidence>
<dbReference type="KEGG" id="dpd:Deipe_1513"/>
<feature type="region of interest" description="Disordered" evidence="1">
    <location>
        <begin position="1"/>
        <end position="22"/>
    </location>
</feature>
<protein>
    <submittedName>
        <fullName evidence="2">Uncharacterized protein</fullName>
    </submittedName>
</protein>
<dbReference type="EMBL" id="CP003382">
    <property type="protein sequence ID" value="AFZ67054.1"/>
    <property type="molecule type" value="Genomic_DNA"/>
</dbReference>
<organism evidence="2 3">
    <name type="scientific">Deinococcus peraridilitoris (strain DSM 19664 / LMG 22246 / CIP 109416 / KR-200)</name>
    <dbReference type="NCBI Taxonomy" id="937777"/>
    <lineage>
        <taxon>Bacteria</taxon>
        <taxon>Thermotogati</taxon>
        <taxon>Deinococcota</taxon>
        <taxon>Deinococci</taxon>
        <taxon>Deinococcales</taxon>
        <taxon>Deinococcaceae</taxon>
        <taxon>Deinococcus</taxon>
    </lineage>
</organism>
<keyword evidence="3" id="KW-1185">Reference proteome</keyword>
<name>L0A0S0_DEIPD</name>
<dbReference type="PATRIC" id="fig|937777.3.peg.1516"/>
<proteinExistence type="predicted"/>
<dbReference type="AlphaFoldDB" id="L0A0S0"/>